<sequence length="445" mass="46892">MTRPDKPVLKRRALLGGTAAAGVGAVVSSGGSAAAADGGSRYGRPLDQAAIDAVALRIEGNLIALRRDLHDHPEAAKKDGVGEGEVATSRIVGHLLRAAGLEVRTHVGGLGVVGVLKGARPGRTVAYRADMDAVPPNGIIPAGTNPTKPTKPAHVCGHDLHTTVGVGVAQTLAQLRHRLSGTVVFVFQPGEETLEGAEAMIKGGALKDAPEEIHALHCGPFPVGQFAVTPGSGLPGQDEATVTVTGPDALTRAERLAEEIKGLATVAPPRTPADLEKMVADVQTPNGPLAEFVVVRANATPDAEKGQATISVSYRCWPEERYVEVREAIRRLAKPYGGVVVRFRENPFPAMVCPEKDALTLRRHLRRVLGPDAVTVMHAAFPFNGEDFALFLKKIPGTYTFLGVRTPGTVITEGYPHYGDFDPDVRAIGVGVRAMSGWLAERARG</sequence>
<proteinExistence type="predicted"/>
<dbReference type="PANTHER" id="PTHR11014:SF63">
    <property type="entry name" value="METALLOPEPTIDASE, PUTATIVE (AFU_ORTHOLOGUE AFUA_6G09600)-RELATED"/>
    <property type="match status" value="1"/>
</dbReference>
<dbReference type="SUPFAM" id="SSF53187">
    <property type="entry name" value="Zn-dependent exopeptidases"/>
    <property type="match status" value="1"/>
</dbReference>
<dbReference type="Pfam" id="PF01546">
    <property type="entry name" value="Peptidase_M20"/>
    <property type="match status" value="1"/>
</dbReference>
<accession>A0ABQ2MBF2</accession>
<dbReference type="Gene3D" id="3.30.70.360">
    <property type="match status" value="1"/>
</dbReference>
<dbReference type="InterPro" id="IPR002933">
    <property type="entry name" value="Peptidase_M20"/>
</dbReference>
<comment type="caution">
    <text evidence="1">The sequence shown here is derived from an EMBL/GenBank/DDBJ whole genome shotgun (WGS) entry which is preliminary data.</text>
</comment>
<dbReference type="InterPro" id="IPR006311">
    <property type="entry name" value="TAT_signal"/>
</dbReference>
<dbReference type="PANTHER" id="PTHR11014">
    <property type="entry name" value="PEPTIDASE M20 FAMILY MEMBER"/>
    <property type="match status" value="1"/>
</dbReference>
<gene>
    <name evidence="1" type="ORF">GCM10012286_43350</name>
</gene>
<dbReference type="EMBL" id="BMNG01000009">
    <property type="protein sequence ID" value="GGO48228.1"/>
    <property type="molecule type" value="Genomic_DNA"/>
</dbReference>
<dbReference type="RefSeq" id="WP_189175245.1">
    <property type="nucleotide sequence ID" value="NZ_BMNG01000009.1"/>
</dbReference>
<dbReference type="InterPro" id="IPR017439">
    <property type="entry name" value="Amidohydrolase"/>
</dbReference>
<dbReference type="Proteomes" id="UP000656881">
    <property type="component" value="Unassembled WGS sequence"/>
</dbReference>
<evidence type="ECO:0000313" key="1">
    <source>
        <dbReference type="EMBL" id="GGO48228.1"/>
    </source>
</evidence>
<evidence type="ECO:0000313" key="2">
    <source>
        <dbReference type="Proteomes" id="UP000656881"/>
    </source>
</evidence>
<reference evidence="2" key="1">
    <citation type="journal article" date="2019" name="Int. J. Syst. Evol. Microbiol.">
        <title>The Global Catalogue of Microorganisms (GCM) 10K type strain sequencing project: providing services to taxonomists for standard genome sequencing and annotation.</title>
        <authorList>
            <consortium name="The Broad Institute Genomics Platform"/>
            <consortium name="The Broad Institute Genome Sequencing Center for Infectious Disease"/>
            <person name="Wu L."/>
            <person name="Ma J."/>
        </authorList>
    </citation>
    <scope>NUCLEOTIDE SEQUENCE [LARGE SCALE GENOMIC DNA]</scope>
    <source>
        <strain evidence="2">CGMCC 4.7349</strain>
    </source>
</reference>
<dbReference type="Gene3D" id="3.40.630.10">
    <property type="entry name" value="Zn peptidases"/>
    <property type="match status" value="1"/>
</dbReference>
<dbReference type="PROSITE" id="PS51318">
    <property type="entry name" value="TAT"/>
    <property type="match status" value="1"/>
</dbReference>
<name>A0ABQ2MBF2_9ACTN</name>
<keyword evidence="2" id="KW-1185">Reference proteome</keyword>
<protein>
    <submittedName>
        <fullName evidence="1">N-acyl-L-amino acid amidohydrolase</fullName>
    </submittedName>
</protein>
<organism evidence="1 2">
    <name type="scientific">Streptomyces lasiicapitis</name>
    <dbReference type="NCBI Taxonomy" id="1923961"/>
    <lineage>
        <taxon>Bacteria</taxon>
        <taxon>Bacillati</taxon>
        <taxon>Actinomycetota</taxon>
        <taxon>Actinomycetes</taxon>
        <taxon>Kitasatosporales</taxon>
        <taxon>Streptomycetaceae</taxon>
        <taxon>Streptomyces</taxon>
    </lineage>
</organism>